<keyword evidence="3" id="KW-1185">Reference proteome</keyword>
<comment type="caution">
    <text evidence="2">The sequence shown here is derived from an EMBL/GenBank/DDBJ whole genome shotgun (WGS) entry which is preliminary data.</text>
</comment>
<gene>
    <name evidence="2" type="ORF">PLEPLA_LOCUS4017</name>
</gene>
<evidence type="ECO:0000313" key="3">
    <source>
        <dbReference type="Proteomes" id="UP001153269"/>
    </source>
</evidence>
<evidence type="ECO:0000313" key="2">
    <source>
        <dbReference type="EMBL" id="CAB1416226.1"/>
    </source>
</evidence>
<protein>
    <submittedName>
        <fullName evidence="2">Uncharacterized protein</fullName>
    </submittedName>
</protein>
<evidence type="ECO:0000256" key="1">
    <source>
        <dbReference type="SAM" id="MobiDB-lite"/>
    </source>
</evidence>
<organism evidence="2 3">
    <name type="scientific">Pleuronectes platessa</name>
    <name type="common">European plaice</name>
    <dbReference type="NCBI Taxonomy" id="8262"/>
    <lineage>
        <taxon>Eukaryota</taxon>
        <taxon>Metazoa</taxon>
        <taxon>Chordata</taxon>
        <taxon>Craniata</taxon>
        <taxon>Vertebrata</taxon>
        <taxon>Euteleostomi</taxon>
        <taxon>Actinopterygii</taxon>
        <taxon>Neopterygii</taxon>
        <taxon>Teleostei</taxon>
        <taxon>Neoteleostei</taxon>
        <taxon>Acanthomorphata</taxon>
        <taxon>Carangaria</taxon>
        <taxon>Pleuronectiformes</taxon>
        <taxon>Pleuronectoidei</taxon>
        <taxon>Pleuronectidae</taxon>
        <taxon>Pleuronectes</taxon>
    </lineage>
</organism>
<proteinExistence type="predicted"/>
<feature type="region of interest" description="Disordered" evidence="1">
    <location>
        <begin position="27"/>
        <end position="98"/>
    </location>
</feature>
<feature type="non-terminal residue" evidence="2">
    <location>
        <position position="112"/>
    </location>
</feature>
<accession>A0A9N7TNJ5</accession>
<dbReference type="AlphaFoldDB" id="A0A9N7TNJ5"/>
<reference evidence="2" key="1">
    <citation type="submission" date="2020-03" db="EMBL/GenBank/DDBJ databases">
        <authorList>
            <person name="Weist P."/>
        </authorList>
    </citation>
    <scope>NUCLEOTIDE SEQUENCE</scope>
</reference>
<dbReference type="Proteomes" id="UP001153269">
    <property type="component" value="Unassembled WGS sequence"/>
</dbReference>
<name>A0A9N7TNJ5_PLEPL</name>
<dbReference type="EMBL" id="CADEAL010000197">
    <property type="protein sequence ID" value="CAB1416226.1"/>
    <property type="molecule type" value="Genomic_DNA"/>
</dbReference>
<feature type="compositionally biased region" description="Polar residues" evidence="1">
    <location>
        <begin position="27"/>
        <end position="39"/>
    </location>
</feature>
<sequence>HDESGGCARLGKDTKLQALTTTKPFIPFSSQLPFSQQPAKIQGRSRRDKTTSSTSFLHRGHVEDAGYLPPDAREPNYTRKPRLLSTERQHPKRGSIYKAPMVLRMQVFGEHR</sequence>